<organism evidence="2 3">
    <name type="scientific">Panagrolaimus davidi</name>
    <dbReference type="NCBI Taxonomy" id="227884"/>
    <lineage>
        <taxon>Eukaryota</taxon>
        <taxon>Metazoa</taxon>
        <taxon>Ecdysozoa</taxon>
        <taxon>Nematoda</taxon>
        <taxon>Chromadorea</taxon>
        <taxon>Rhabditida</taxon>
        <taxon>Tylenchina</taxon>
        <taxon>Panagrolaimomorpha</taxon>
        <taxon>Panagrolaimoidea</taxon>
        <taxon>Panagrolaimidae</taxon>
        <taxon>Panagrolaimus</taxon>
    </lineage>
</organism>
<dbReference type="WBParaSite" id="PDA_v2.g13640.t1">
    <property type="protein sequence ID" value="PDA_v2.g13640.t1"/>
    <property type="gene ID" value="PDA_v2.g13640"/>
</dbReference>
<keyword evidence="1" id="KW-0472">Membrane</keyword>
<keyword evidence="1" id="KW-1133">Transmembrane helix</keyword>
<name>A0A914PDU4_9BILA</name>
<keyword evidence="2" id="KW-1185">Reference proteome</keyword>
<evidence type="ECO:0000256" key="1">
    <source>
        <dbReference type="SAM" id="Phobius"/>
    </source>
</evidence>
<accession>A0A914PDU4</accession>
<dbReference type="AlphaFoldDB" id="A0A914PDU4"/>
<evidence type="ECO:0000313" key="3">
    <source>
        <dbReference type="WBParaSite" id="PDA_v2.g13640.t1"/>
    </source>
</evidence>
<dbReference type="Proteomes" id="UP000887578">
    <property type="component" value="Unplaced"/>
</dbReference>
<proteinExistence type="predicted"/>
<evidence type="ECO:0000313" key="2">
    <source>
        <dbReference type="Proteomes" id="UP000887578"/>
    </source>
</evidence>
<reference evidence="3" key="1">
    <citation type="submission" date="2022-11" db="UniProtKB">
        <authorList>
            <consortium name="WormBaseParasite"/>
        </authorList>
    </citation>
    <scope>IDENTIFICATION</scope>
</reference>
<protein>
    <submittedName>
        <fullName evidence="3">Uncharacterized protein</fullName>
    </submittedName>
</protein>
<keyword evidence="1" id="KW-0812">Transmembrane</keyword>
<feature type="transmembrane region" description="Helical" evidence="1">
    <location>
        <begin position="81"/>
        <end position="100"/>
    </location>
</feature>
<sequence length="103" mass="11605">MTKACDYCTFRQMYNSVNDTFLPNLTDRDCYVGTNPTLQYFNGGNTFTDKNDCVGTKDNEGSYKYLICDFDFCNEKCENGAVSSLNFSIFGLILSILIPLKLA</sequence>